<dbReference type="EC" id="2.7.1.35" evidence="1"/>
<evidence type="ECO:0000256" key="2">
    <source>
        <dbReference type="ARBA" id="ARBA00022679"/>
    </source>
</evidence>
<dbReference type="Gene3D" id="3.40.1190.20">
    <property type="match status" value="1"/>
</dbReference>
<dbReference type="Proteomes" id="UP000003764">
    <property type="component" value="Unassembled WGS sequence"/>
</dbReference>
<evidence type="ECO:0000256" key="4">
    <source>
        <dbReference type="ARBA" id="ARBA00022777"/>
    </source>
</evidence>
<protein>
    <recommendedName>
        <fullName evidence="1">pyridoxal kinase</fullName>
        <ecNumber evidence="1">2.7.1.35</ecNumber>
    </recommendedName>
</protein>
<dbReference type="GO" id="GO:0008972">
    <property type="term" value="F:phosphomethylpyrimidine kinase activity"/>
    <property type="evidence" value="ECO:0007669"/>
    <property type="project" value="UniProtKB-EC"/>
</dbReference>
<dbReference type="InterPro" id="IPR004625">
    <property type="entry name" value="PyrdxlKinase"/>
</dbReference>
<keyword evidence="5" id="KW-0067">ATP-binding</keyword>
<comment type="caution">
    <text evidence="7">The sequence shown here is derived from an EMBL/GenBank/DDBJ whole genome shotgun (WGS) entry which is preliminary data.</text>
</comment>
<feature type="domain" description="Pyridoxamine kinase/Phosphomethylpyrimidine kinase" evidence="6">
    <location>
        <begin position="77"/>
        <end position="262"/>
    </location>
</feature>
<evidence type="ECO:0000313" key="7">
    <source>
        <dbReference type="EMBL" id="EFG48759.1"/>
    </source>
</evidence>
<dbReference type="InterPro" id="IPR029056">
    <property type="entry name" value="Ribokinase-like"/>
</dbReference>
<evidence type="ECO:0000313" key="8">
    <source>
        <dbReference type="Proteomes" id="UP000003764"/>
    </source>
</evidence>
<name>A0ABP2I7N4_AERVM</name>
<sequence length="293" mass="32288">MGDEFYMKNILIIHDASSFGKCSTTVALPILSSMHLQGTILPTALLSTHTGPGFEGFTFLDLTDEMEKIVDHWHSFDLKFDAAYVGYLGSVRQIKFLEKELPKLLKDDAKFYLDPVMADNGSFYYGFDEEYAKEMLNLCAMADVIMPNQTEASFLYGVDYTEGIWPQEKIDEFLTLVRKQTNASVVLTGAGYDGESQTGAYYLDVETGEKGLATGPFIGGKFHGTGDIFGSIFVGALANGASVKVASQLAVDYIPKIIEKSLDDPDVMMNGLQFELFLGDLSNFVSKLKANQQ</sequence>
<gene>
    <name evidence="7" type="ORF">HMPREF0061_1896</name>
</gene>
<evidence type="ECO:0000256" key="3">
    <source>
        <dbReference type="ARBA" id="ARBA00022741"/>
    </source>
</evidence>
<dbReference type="SUPFAM" id="SSF53613">
    <property type="entry name" value="Ribokinase-like"/>
    <property type="match status" value="1"/>
</dbReference>
<evidence type="ECO:0000256" key="1">
    <source>
        <dbReference type="ARBA" id="ARBA00012104"/>
    </source>
</evidence>
<dbReference type="PANTHER" id="PTHR10534">
    <property type="entry name" value="PYRIDOXAL KINASE"/>
    <property type="match status" value="1"/>
</dbReference>
<dbReference type="PANTHER" id="PTHR10534:SF2">
    <property type="entry name" value="PYRIDOXAL KINASE"/>
    <property type="match status" value="1"/>
</dbReference>
<accession>A0ABP2I7N4</accession>
<evidence type="ECO:0000259" key="6">
    <source>
        <dbReference type="Pfam" id="PF08543"/>
    </source>
</evidence>
<reference evidence="7 8" key="1">
    <citation type="submission" date="2010-04" db="EMBL/GenBank/DDBJ databases">
        <authorList>
            <person name="Muzny D."/>
            <person name="Qin X."/>
            <person name="Deng J."/>
            <person name="Jiang H."/>
            <person name="Liu Y."/>
            <person name="Qu J."/>
            <person name="Song X.-Z."/>
            <person name="Zhang L."/>
            <person name="Thornton R."/>
            <person name="Coyle M."/>
            <person name="Francisco L."/>
            <person name="Jackson L."/>
            <person name="Javaid M."/>
            <person name="Korchina V."/>
            <person name="Kovar C."/>
            <person name="Mata R."/>
            <person name="Mathew T."/>
            <person name="Ngo R."/>
            <person name="Nguyen L."/>
            <person name="Nguyen N."/>
            <person name="Okwuonu G."/>
            <person name="Ongeri F."/>
            <person name="Pham C."/>
            <person name="Simmons D."/>
            <person name="Wilczek-Boney K."/>
            <person name="Hale W."/>
            <person name="Jakkamsetti A."/>
            <person name="Pham P."/>
            <person name="Ruth R."/>
            <person name="San Lucas F."/>
            <person name="Warren J."/>
            <person name="Zhang J."/>
            <person name="Zhao Z."/>
            <person name="Zhou C."/>
            <person name="Zhu D."/>
            <person name="Lee S."/>
            <person name="Bess C."/>
            <person name="Blankenburg K."/>
            <person name="Forbes L."/>
            <person name="Fu Q."/>
            <person name="Gubbala S."/>
            <person name="Hirani K."/>
            <person name="Jayaseelan J.C."/>
            <person name="Lara F."/>
            <person name="Munidasa M."/>
            <person name="Palculict T."/>
            <person name="Patil S."/>
            <person name="Pu L.-L."/>
            <person name="Saada N."/>
            <person name="Tang L."/>
            <person name="Weissenberger G."/>
            <person name="Zhu Y."/>
            <person name="Hemphill L."/>
            <person name="Shang Y."/>
            <person name="Youmans B."/>
            <person name="Ayvaz T."/>
            <person name="Ross M."/>
            <person name="Santibanez J."/>
            <person name="Aqrawi P."/>
            <person name="Gross S."/>
            <person name="Joshi V."/>
            <person name="Fowler G."/>
            <person name="Nazareth L."/>
            <person name="Reid J."/>
            <person name="Worley K."/>
            <person name="Petrosino J."/>
            <person name="Highlander S."/>
            <person name="Gibbs R."/>
            <person name="Gibbs R."/>
        </authorList>
    </citation>
    <scope>NUCLEOTIDE SEQUENCE [LARGE SCALE GENOMIC DNA]</scope>
    <source>
        <strain evidence="7 8">ATCC 11563</strain>
    </source>
</reference>
<keyword evidence="2 7" id="KW-0808">Transferase</keyword>
<organism evidence="7 8">
    <name type="scientific">Aerococcus viridans (strain ATCC 11563 / DSM 20340 / CCUG 4311 / JCM 20461 / NBRC 12219 / NCTC 8251 / M1)</name>
    <dbReference type="NCBI Taxonomy" id="655812"/>
    <lineage>
        <taxon>Bacteria</taxon>
        <taxon>Bacillati</taxon>
        <taxon>Bacillota</taxon>
        <taxon>Bacilli</taxon>
        <taxon>Lactobacillales</taxon>
        <taxon>Aerococcaceae</taxon>
        <taxon>Aerococcus</taxon>
    </lineage>
</organism>
<keyword evidence="4 7" id="KW-0418">Kinase</keyword>
<dbReference type="NCBIfam" id="NF005491">
    <property type="entry name" value="PRK07105.1"/>
    <property type="match status" value="1"/>
</dbReference>
<dbReference type="EMBL" id="ADNT01000140">
    <property type="protein sequence ID" value="EFG48759.1"/>
    <property type="molecule type" value="Genomic_DNA"/>
</dbReference>
<dbReference type="Pfam" id="PF08543">
    <property type="entry name" value="Phos_pyr_kin"/>
    <property type="match status" value="1"/>
</dbReference>
<evidence type="ECO:0000256" key="5">
    <source>
        <dbReference type="ARBA" id="ARBA00022840"/>
    </source>
</evidence>
<proteinExistence type="predicted"/>
<keyword evidence="8" id="KW-1185">Reference proteome</keyword>
<keyword evidence="3" id="KW-0547">Nucleotide-binding</keyword>
<dbReference type="InterPro" id="IPR013749">
    <property type="entry name" value="PM/HMP-P_kinase-1"/>
</dbReference>